<evidence type="ECO:0000256" key="8">
    <source>
        <dbReference type="ARBA" id="ARBA00023136"/>
    </source>
</evidence>
<evidence type="ECO:0000256" key="1">
    <source>
        <dbReference type="ARBA" id="ARBA00004651"/>
    </source>
</evidence>
<dbReference type="InterPro" id="IPR011867">
    <property type="entry name" value="ModB_ABC"/>
</dbReference>
<comment type="similarity">
    <text evidence="2 10">Belongs to the binding-protein-dependent transport system permease family. CysTW subfamily.</text>
</comment>
<dbReference type="SUPFAM" id="SSF161098">
    <property type="entry name" value="MetI-like"/>
    <property type="match status" value="1"/>
</dbReference>
<dbReference type="AlphaFoldDB" id="A0A5C6XJV8"/>
<dbReference type="GO" id="GO:0015098">
    <property type="term" value="F:molybdate ion transmembrane transporter activity"/>
    <property type="evidence" value="ECO:0007669"/>
    <property type="project" value="UniProtKB-UniRule"/>
</dbReference>
<comment type="function">
    <text evidence="10">Part of the binding-protein-dependent transport system for molybdenum; probably responsible for the translocation of the substrate across the membrane.</text>
</comment>
<dbReference type="InterPro" id="IPR006469">
    <property type="entry name" value="NifC_ABC_porter"/>
</dbReference>
<feature type="domain" description="ABC transmembrane type-1" evidence="11">
    <location>
        <begin position="46"/>
        <end position="246"/>
    </location>
</feature>
<reference evidence="12 13" key="1">
    <citation type="submission" date="2019-08" db="EMBL/GenBank/DDBJ databases">
        <title>Bradymonadales sp. TMQ2.</title>
        <authorList>
            <person name="Liang Q."/>
        </authorList>
    </citation>
    <scope>NUCLEOTIDE SEQUENCE [LARGE SCALE GENOMIC DNA]</scope>
    <source>
        <strain evidence="12 13">TMQ2</strain>
    </source>
</reference>
<comment type="caution">
    <text evidence="12">The sequence shown here is derived from an EMBL/GenBank/DDBJ whole genome shotgun (WGS) entry which is preliminary data.</text>
</comment>
<feature type="transmembrane region" description="Helical" evidence="9">
    <location>
        <begin position="170"/>
        <end position="192"/>
    </location>
</feature>
<keyword evidence="5 10" id="KW-0500">Molybdenum</keyword>
<dbReference type="InterPro" id="IPR035906">
    <property type="entry name" value="MetI-like_sf"/>
</dbReference>
<dbReference type="GO" id="GO:0005886">
    <property type="term" value="C:plasma membrane"/>
    <property type="evidence" value="ECO:0007669"/>
    <property type="project" value="UniProtKB-SubCell"/>
</dbReference>
<proteinExistence type="inferred from homology"/>
<comment type="subcellular location">
    <subcellularLocation>
        <location evidence="1 9">Cell membrane</location>
        <topology evidence="1 9">Multi-pass membrane protein</topology>
    </subcellularLocation>
</comment>
<evidence type="ECO:0000313" key="13">
    <source>
        <dbReference type="Proteomes" id="UP000321046"/>
    </source>
</evidence>
<keyword evidence="4 10" id="KW-1003">Cell membrane</keyword>
<gene>
    <name evidence="12" type="primary">modB</name>
    <name evidence="12" type="ORF">FRC96_05925</name>
</gene>
<dbReference type="PROSITE" id="PS50928">
    <property type="entry name" value="ABC_TM1"/>
    <property type="match status" value="1"/>
</dbReference>
<evidence type="ECO:0000256" key="2">
    <source>
        <dbReference type="ARBA" id="ARBA00007069"/>
    </source>
</evidence>
<evidence type="ECO:0000256" key="5">
    <source>
        <dbReference type="ARBA" id="ARBA00022505"/>
    </source>
</evidence>
<dbReference type="CDD" id="cd06261">
    <property type="entry name" value="TM_PBP2"/>
    <property type="match status" value="1"/>
</dbReference>
<organism evidence="12 13">
    <name type="scientific">Lujinxingia vulgaris</name>
    <dbReference type="NCBI Taxonomy" id="2600176"/>
    <lineage>
        <taxon>Bacteria</taxon>
        <taxon>Deltaproteobacteria</taxon>
        <taxon>Bradymonadales</taxon>
        <taxon>Lujinxingiaceae</taxon>
        <taxon>Lujinxingia</taxon>
    </lineage>
</organism>
<dbReference type="PANTHER" id="PTHR30183">
    <property type="entry name" value="MOLYBDENUM TRANSPORT SYSTEM PERMEASE PROTEIN MODB"/>
    <property type="match status" value="1"/>
</dbReference>
<accession>A0A5C6XJV8</accession>
<sequence>MKVGVGRVAALGLLGALLLPLVGLALAISPAELWAGVQDARFGPALLLSLRTSLLSLGVVVAGGLPLAWWLARSRSRIARLVEVLVDLPLVLPPAVVGVGLLMAYGRRGLLGGVLESVGVSLPFTSAAVVVAQVVVAAPFFVQAAATAFRSVREEQLLVAQTLGASRAEAIWRVAVPAALPGLVAGASLAWARALGEFGATLIFAGSLPGITQTMPIAIYAALERDVSLAVTFALALAAIATVILLALRLGPGRGVGAGLRRGRR</sequence>
<evidence type="ECO:0000256" key="10">
    <source>
        <dbReference type="RuleBase" id="RU365097"/>
    </source>
</evidence>
<feature type="transmembrane region" description="Helical" evidence="9">
    <location>
        <begin position="198"/>
        <end position="220"/>
    </location>
</feature>
<dbReference type="NCBIfam" id="TIGR01581">
    <property type="entry name" value="Mo_ABC_porter"/>
    <property type="match status" value="1"/>
</dbReference>
<keyword evidence="3 9" id="KW-0813">Transport</keyword>
<protein>
    <recommendedName>
        <fullName evidence="10">Molybdenum transport system permease</fullName>
    </recommendedName>
</protein>
<dbReference type="Pfam" id="PF00528">
    <property type="entry name" value="BPD_transp_1"/>
    <property type="match status" value="1"/>
</dbReference>
<dbReference type="Proteomes" id="UP000321046">
    <property type="component" value="Unassembled WGS sequence"/>
</dbReference>
<keyword evidence="7 9" id="KW-1133">Transmembrane helix</keyword>
<keyword evidence="6 9" id="KW-0812">Transmembrane</keyword>
<dbReference type="NCBIfam" id="TIGR02141">
    <property type="entry name" value="modB_ABC"/>
    <property type="match status" value="1"/>
</dbReference>
<evidence type="ECO:0000259" key="11">
    <source>
        <dbReference type="PROSITE" id="PS50928"/>
    </source>
</evidence>
<feature type="transmembrane region" description="Helical" evidence="9">
    <location>
        <begin position="51"/>
        <end position="72"/>
    </location>
</feature>
<evidence type="ECO:0000256" key="7">
    <source>
        <dbReference type="ARBA" id="ARBA00022989"/>
    </source>
</evidence>
<dbReference type="InterPro" id="IPR000515">
    <property type="entry name" value="MetI-like"/>
</dbReference>
<evidence type="ECO:0000256" key="3">
    <source>
        <dbReference type="ARBA" id="ARBA00022448"/>
    </source>
</evidence>
<name>A0A5C6XJV8_9DELT</name>
<dbReference type="OrthoDB" id="9795403at2"/>
<dbReference type="PANTHER" id="PTHR30183:SF3">
    <property type="entry name" value="MOLYBDENUM TRANSPORT SYSTEM PERMEASE PROTEIN MODB"/>
    <property type="match status" value="1"/>
</dbReference>
<dbReference type="Gene3D" id="1.10.3720.10">
    <property type="entry name" value="MetI-like"/>
    <property type="match status" value="1"/>
</dbReference>
<evidence type="ECO:0000313" key="12">
    <source>
        <dbReference type="EMBL" id="TXD39914.1"/>
    </source>
</evidence>
<dbReference type="EMBL" id="VOSL01000025">
    <property type="protein sequence ID" value="TXD39914.1"/>
    <property type="molecule type" value="Genomic_DNA"/>
</dbReference>
<keyword evidence="8 9" id="KW-0472">Membrane</keyword>
<evidence type="ECO:0000256" key="6">
    <source>
        <dbReference type="ARBA" id="ARBA00022692"/>
    </source>
</evidence>
<feature type="transmembrane region" description="Helical" evidence="9">
    <location>
        <begin position="126"/>
        <end position="149"/>
    </location>
</feature>
<feature type="transmembrane region" description="Helical" evidence="9">
    <location>
        <begin position="84"/>
        <end position="106"/>
    </location>
</feature>
<feature type="transmembrane region" description="Helical" evidence="9">
    <location>
        <begin position="227"/>
        <end position="248"/>
    </location>
</feature>
<evidence type="ECO:0000256" key="9">
    <source>
        <dbReference type="RuleBase" id="RU363032"/>
    </source>
</evidence>
<evidence type="ECO:0000256" key="4">
    <source>
        <dbReference type="ARBA" id="ARBA00022475"/>
    </source>
</evidence>